<dbReference type="Pfam" id="PF09876">
    <property type="entry name" value="DUF2103"/>
    <property type="match status" value="1"/>
</dbReference>
<evidence type="ECO:0000313" key="1">
    <source>
        <dbReference type="EMBL" id="KKJ00932.1"/>
    </source>
</evidence>
<dbReference type="EMBL" id="AJTX02000002">
    <property type="protein sequence ID" value="KKJ00932.1"/>
    <property type="molecule type" value="Genomic_DNA"/>
</dbReference>
<dbReference type="STRING" id="317619.GCA_000332315_03215"/>
<name>A0A0M2Q2W4_PROHO</name>
<dbReference type="RefSeq" id="WP_017713450.1">
    <property type="nucleotide sequence ID" value="NZ_KB235941.1"/>
</dbReference>
<protein>
    <submittedName>
        <fullName evidence="1">Metal-binding protein</fullName>
    </submittedName>
</protein>
<keyword evidence="2" id="KW-1185">Reference proteome</keyword>
<organism evidence="1 2">
    <name type="scientific">Prochlorothrix hollandica PCC 9006 = CALU 1027</name>
    <dbReference type="NCBI Taxonomy" id="317619"/>
    <lineage>
        <taxon>Bacteria</taxon>
        <taxon>Bacillati</taxon>
        <taxon>Cyanobacteriota</taxon>
        <taxon>Cyanophyceae</taxon>
        <taxon>Prochlorotrichales</taxon>
        <taxon>Prochlorotrichaceae</taxon>
        <taxon>Prochlorothrix</taxon>
    </lineage>
</organism>
<comment type="caution">
    <text evidence="1">The sequence shown here is derived from an EMBL/GenBank/DDBJ whole genome shotgun (WGS) entry which is preliminary data.</text>
</comment>
<dbReference type="OrthoDB" id="463560at2"/>
<sequence>MGSPTGRLVLTHSTYLPGLVAILRRLVLQPGIQTVTPAVIGRAKSHTPKLRIRISVPTLGGYKLIARHGKTFQEVFVVTDLSQLDLEGAIATAIG</sequence>
<accession>A0A0M2Q2W4</accession>
<gene>
    <name evidence="1" type="ORF">PROH_00320</name>
</gene>
<reference evidence="1" key="1">
    <citation type="submission" date="2012-04" db="EMBL/GenBank/DDBJ databases">
        <authorList>
            <person name="Borisov I.G."/>
            <person name="Ivanikova N.V."/>
            <person name="Pinevich A.V."/>
        </authorList>
    </citation>
    <scope>NUCLEOTIDE SEQUENCE</scope>
    <source>
        <strain evidence="1">CALU 1027</strain>
    </source>
</reference>
<proteinExistence type="predicted"/>
<dbReference type="eggNOG" id="COG4031">
    <property type="taxonomic scope" value="Bacteria"/>
</dbReference>
<dbReference type="Proteomes" id="UP000034681">
    <property type="component" value="Unassembled WGS sequence"/>
</dbReference>
<dbReference type="InterPro" id="IPR018664">
    <property type="entry name" value="DUF2103_metal-binding"/>
</dbReference>
<evidence type="ECO:0000313" key="2">
    <source>
        <dbReference type="Proteomes" id="UP000034681"/>
    </source>
</evidence>
<dbReference type="AlphaFoldDB" id="A0A0M2Q2W4"/>